<dbReference type="NCBIfam" id="NF033547">
    <property type="entry name" value="transpos_IS1595"/>
    <property type="match status" value="1"/>
</dbReference>
<feature type="domain" description="ISXO2-like transposase" evidence="2">
    <location>
        <begin position="140"/>
        <end position="290"/>
    </location>
</feature>
<dbReference type="InterPro" id="IPR024445">
    <property type="entry name" value="Tnp_ISXO2-like"/>
</dbReference>
<evidence type="ECO:0000256" key="1">
    <source>
        <dbReference type="SAM" id="MobiDB-lite"/>
    </source>
</evidence>
<feature type="compositionally biased region" description="Polar residues" evidence="1">
    <location>
        <begin position="349"/>
        <end position="360"/>
    </location>
</feature>
<dbReference type="SMART" id="SM01126">
    <property type="entry name" value="DDE_Tnp_IS1595"/>
    <property type="match status" value="1"/>
</dbReference>
<protein>
    <recommendedName>
        <fullName evidence="2">ISXO2-like transposase domain-containing protein</fullName>
    </recommendedName>
</protein>
<dbReference type="Proteomes" id="UP000663879">
    <property type="component" value="Unassembled WGS sequence"/>
</dbReference>
<feature type="region of interest" description="Disordered" evidence="1">
    <location>
        <begin position="381"/>
        <end position="405"/>
    </location>
</feature>
<dbReference type="PANTHER" id="PTHR47163:SF2">
    <property type="entry name" value="SI:DKEY-17M8.2"/>
    <property type="match status" value="1"/>
</dbReference>
<dbReference type="InterPro" id="IPR053164">
    <property type="entry name" value="IS1016-like_transposase"/>
</dbReference>
<organism evidence="3 4">
    <name type="scientific">Brachionus calyciflorus</name>
    <dbReference type="NCBI Taxonomy" id="104777"/>
    <lineage>
        <taxon>Eukaryota</taxon>
        <taxon>Metazoa</taxon>
        <taxon>Spiralia</taxon>
        <taxon>Gnathifera</taxon>
        <taxon>Rotifera</taxon>
        <taxon>Eurotatoria</taxon>
        <taxon>Monogononta</taxon>
        <taxon>Pseudotrocha</taxon>
        <taxon>Ploima</taxon>
        <taxon>Brachionidae</taxon>
        <taxon>Brachionus</taxon>
    </lineage>
</organism>
<feature type="compositionally biased region" description="Polar residues" evidence="1">
    <location>
        <begin position="386"/>
        <end position="404"/>
    </location>
</feature>
<dbReference type="PANTHER" id="PTHR47163">
    <property type="entry name" value="DDE_TNP_IS1595 DOMAIN-CONTAINING PROTEIN"/>
    <property type="match status" value="1"/>
</dbReference>
<feature type="region of interest" description="Disordered" evidence="1">
    <location>
        <begin position="346"/>
        <end position="365"/>
    </location>
</feature>
<dbReference type="OrthoDB" id="10062329at2759"/>
<sequence length="516" mass="59096">MKESVKNSSEFKIFSNLVELGLIEGSKVCEYKSCKSAGHELELDLRKRKKNDENHLLTWRCKKCTNYKSVYSNSFFGLFRKPVKIILAIIKCWATQLTISKTIDVIELNLCHKVTEKTVGTIFYRLRQVCSLSIDKPNILLGGVGKIIEIDESLYAKVKHWTGKDLQRPQVWVFGLVERNDSDERSSQCYMQVVKDREANTLVPIIYDKCKSGSIIYSDCWASYNKISKFKNFTHKTVNHSLNFIDPDSGACTNKIESLWNACKHKFKEMHGCKRLYIQSYIDEYLWRYNNNVCNDRKSSYDLILKYIAKYYQPGTELNNFEKIASSAIGIVDTLDETEEEGSIYYAGSCSNSDSGSEVNSDILGSLNSDNEDFGNLNEFEEDESVTGSGSSTQKNTVNSNNALDDTVEEINIEDSDMSHHNDDEQDLIKVARYYTTNEEKIDQINSQLSNVALSDLKYRSLVFEKKALEQPKSSKETVEKVKKVLSNKRNPVECLVCGKYFEEKGLKTHMTRMHK</sequence>
<evidence type="ECO:0000313" key="4">
    <source>
        <dbReference type="Proteomes" id="UP000663879"/>
    </source>
</evidence>
<comment type="caution">
    <text evidence="3">The sequence shown here is derived from an EMBL/GenBank/DDBJ whole genome shotgun (WGS) entry which is preliminary data.</text>
</comment>
<dbReference type="AlphaFoldDB" id="A0A814D6H3"/>
<name>A0A814D6H3_9BILA</name>
<accession>A0A814D6H3</accession>
<evidence type="ECO:0000313" key="3">
    <source>
        <dbReference type="EMBL" id="CAF0950111.1"/>
    </source>
</evidence>
<gene>
    <name evidence="3" type="ORF">OXX778_LOCUS13894</name>
</gene>
<dbReference type="Pfam" id="PF12762">
    <property type="entry name" value="DDE_Tnp_IS1595"/>
    <property type="match status" value="1"/>
</dbReference>
<evidence type="ECO:0000259" key="2">
    <source>
        <dbReference type="SMART" id="SM01126"/>
    </source>
</evidence>
<dbReference type="EMBL" id="CAJNOC010002759">
    <property type="protein sequence ID" value="CAF0950111.1"/>
    <property type="molecule type" value="Genomic_DNA"/>
</dbReference>
<proteinExistence type="predicted"/>
<keyword evidence="4" id="KW-1185">Reference proteome</keyword>
<reference evidence="3" key="1">
    <citation type="submission" date="2021-02" db="EMBL/GenBank/DDBJ databases">
        <authorList>
            <person name="Nowell W R."/>
        </authorList>
    </citation>
    <scope>NUCLEOTIDE SEQUENCE</scope>
    <source>
        <strain evidence="3">Ploen Becks lab</strain>
    </source>
</reference>